<accession>A0A7H8QNB0</accession>
<dbReference type="Proteomes" id="UP000509510">
    <property type="component" value="Chromosome I"/>
</dbReference>
<dbReference type="AlphaFoldDB" id="A0A7H8QNB0"/>
<dbReference type="GeneID" id="55989927"/>
<evidence type="ECO:0008006" key="3">
    <source>
        <dbReference type="Google" id="ProtNLM"/>
    </source>
</evidence>
<dbReference type="EMBL" id="CP055898">
    <property type="protein sequence ID" value="QKX55326.1"/>
    <property type="molecule type" value="Genomic_DNA"/>
</dbReference>
<dbReference type="PANTHER" id="PTHR38791">
    <property type="entry name" value="ZN(II)2CYS6 TRANSCRIPTION FACTOR (EUROFUNG)-RELATED-RELATED"/>
    <property type="match status" value="1"/>
</dbReference>
<sequence length="422" mass="46983">MPDDILPIEISNEKSDEYALCAFFYEYRLVSTDQAASRGFLSNLERTLHRLGPKSNLAQACRLVSGATHGIKLRRPVLTFQANHLYHELLASLALAIHDSISAIRRDESILVAMLLGLYEIIVADSVRPGDHDAHAGGVAAMLQINNSPLSLLQAIQDGNLFFSHHTLQNPCRGLLVIPNSKNTSRPLDDFLLQLGSLWNRTKVALAGSQLQLRSALRAEALCLENNLCQWEKSLDNHFHPSTVHHVLWKEPTTGYEKINVGYWPGKIDTYVDHYVAGVWNTYRAARLGLLSLILDLSQDTDDTRSHDIQHGYAKGLVSDMLASIPYHLTDDLHVFSRDMKRQNEIANPGKAIHGLLLMHAIYITSNLSIVEPDVRVHLKDCLVWIGKHMGIGQASFLATATKVDTKYFAGSCMIVLFGLLV</sequence>
<reference evidence="2" key="1">
    <citation type="submission" date="2020-06" db="EMBL/GenBank/DDBJ databases">
        <title>A chromosome-scale genome assembly of Talaromyces rugulosus W13939.</title>
        <authorList>
            <person name="Wang B."/>
            <person name="Guo L."/>
            <person name="Ye K."/>
            <person name="Wang L."/>
        </authorList>
    </citation>
    <scope>NUCLEOTIDE SEQUENCE [LARGE SCALE GENOMIC DNA]</scope>
    <source>
        <strain evidence="2">W13939</strain>
    </source>
</reference>
<keyword evidence="2" id="KW-1185">Reference proteome</keyword>
<organism evidence="1 2">
    <name type="scientific">Talaromyces rugulosus</name>
    <name type="common">Penicillium rugulosum</name>
    <dbReference type="NCBI Taxonomy" id="121627"/>
    <lineage>
        <taxon>Eukaryota</taxon>
        <taxon>Fungi</taxon>
        <taxon>Dikarya</taxon>
        <taxon>Ascomycota</taxon>
        <taxon>Pezizomycotina</taxon>
        <taxon>Eurotiomycetes</taxon>
        <taxon>Eurotiomycetidae</taxon>
        <taxon>Eurotiales</taxon>
        <taxon>Trichocomaceae</taxon>
        <taxon>Talaromyces</taxon>
        <taxon>Talaromyces sect. Islandici</taxon>
    </lineage>
</organism>
<dbReference type="RefSeq" id="XP_035341505.1">
    <property type="nucleotide sequence ID" value="XM_035485612.1"/>
</dbReference>
<proteinExistence type="predicted"/>
<protein>
    <recommendedName>
        <fullName evidence="3">Transcription factor domain-containing protein</fullName>
    </recommendedName>
</protein>
<gene>
    <name evidence="1" type="ORF">TRUGW13939_02418</name>
</gene>
<dbReference type="KEGG" id="trg:TRUGW13939_02418"/>
<evidence type="ECO:0000313" key="1">
    <source>
        <dbReference type="EMBL" id="QKX55326.1"/>
    </source>
</evidence>
<name>A0A7H8QNB0_TALRU</name>
<evidence type="ECO:0000313" key="2">
    <source>
        <dbReference type="Proteomes" id="UP000509510"/>
    </source>
</evidence>
<dbReference type="OrthoDB" id="3525185at2759"/>
<dbReference type="InterPro" id="IPR053175">
    <property type="entry name" value="DHMBA_Reg_Transcription_Factor"/>
</dbReference>
<dbReference type="PANTHER" id="PTHR38791:SF5">
    <property type="entry name" value="TRANSCRIPTION FACTOR DBAG-RELATED"/>
    <property type="match status" value="1"/>
</dbReference>